<keyword evidence="3" id="KW-1185">Reference proteome</keyword>
<keyword evidence="1" id="KW-0175">Coiled coil</keyword>
<name>A0A9K3J6Y5_HELAN</name>
<evidence type="ECO:0000313" key="3">
    <source>
        <dbReference type="Proteomes" id="UP000215914"/>
    </source>
</evidence>
<organism evidence="2 3">
    <name type="scientific">Helianthus annuus</name>
    <name type="common">Common sunflower</name>
    <dbReference type="NCBI Taxonomy" id="4232"/>
    <lineage>
        <taxon>Eukaryota</taxon>
        <taxon>Viridiplantae</taxon>
        <taxon>Streptophyta</taxon>
        <taxon>Embryophyta</taxon>
        <taxon>Tracheophyta</taxon>
        <taxon>Spermatophyta</taxon>
        <taxon>Magnoliopsida</taxon>
        <taxon>eudicotyledons</taxon>
        <taxon>Gunneridae</taxon>
        <taxon>Pentapetalae</taxon>
        <taxon>asterids</taxon>
        <taxon>campanulids</taxon>
        <taxon>Asterales</taxon>
        <taxon>Asteraceae</taxon>
        <taxon>Asteroideae</taxon>
        <taxon>Heliantheae alliance</taxon>
        <taxon>Heliantheae</taxon>
        <taxon>Helianthus</taxon>
    </lineage>
</organism>
<evidence type="ECO:0000313" key="2">
    <source>
        <dbReference type="EMBL" id="KAF5809919.1"/>
    </source>
</evidence>
<evidence type="ECO:0000256" key="1">
    <source>
        <dbReference type="SAM" id="Coils"/>
    </source>
</evidence>
<sequence length="313" mass="36802">MDEYVERNKKRVEELVRERGELEEVAEESDEEIIPVTETIMDDEVPPPVQKGIIYDFGSDSDDEIDEEEWAAYQRLLVKKEVIEEEVELGDSTGWMFDKVEKEKVMEEEVELGDSIGLMFGAEEEIEEIESMSSGEDEFLELELKGLPVYEEVGVLDPDGDIAYFDALLEGELREVIKPTPDEETKCGDHPERVVEEEEHRNWPMVLVIGEPEKSEKPREKAKKRKRKDLNRKRIEGWGEMEKKKPLQFTHDQSSRYMSCIRFLPGKYKFWWSDPFENFKIFYNSTIKFLTIFEDRMELNGLDRVQVKEKPPD</sequence>
<reference evidence="2" key="2">
    <citation type="submission" date="2020-06" db="EMBL/GenBank/DDBJ databases">
        <title>Helianthus annuus Genome sequencing and assembly Release 2.</title>
        <authorList>
            <person name="Gouzy J."/>
            <person name="Langlade N."/>
            <person name="Munos S."/>
        </authorList>
    </citation>
    <scope>NUCLEOTIDE SEQUENCE</scope>
    <source>
        <tissue evidence="2">Leaves</tissue>
    </source>
</reference>
<dbReference type="EMBL" id="MNCJ02000319">
    <property type="protein sequence ID" value="KAF5809919.1"/>
    <property type="molecule type" value="Genomic_DNA"/>
</dbReference>
<accession>A0A9K3J6Y5</accession>
<dbReference type="Proteomes" id="UP000215914">
    <property type="component" value="Unassembled WGS sequence"/>
</dbReference>
<protein>
    <submittedName>
        <fullName evidence="2">Uncharacterized protein</fullName>
    </submittedName>
</protein>
<dbReference type="Gramene" id="mRNA:HanXRQr2_Chr04g0163101">
    <property type="protein sequence ID" value="CDS:HanXRQr2_Chr04g0163101.1"/>
    <property type="gene ID" value="HanXRQr2_Chr04g0163101"/>
</dbReference>
<gene>
    <name evidence="2" type="ORF">HanXRQr2_Chr04g0163101</name>
</gene>
<dbReference type="AlphaFoldDB" id="A0A9K3J6Y5"/>
<proteinExistence type="predicted"/>
<reference evidence="2" key="1">
    <citation type="journal article" date="2017" name="Nature">
        <title>The sunflower genome provides insights into oil metabolism, flowering and Asterid evolution.</title>
        <authorList>
            <person name="Badouin H."/>
            <person name="Gouzy J."/>
            <person name="Grassa C.J."/>
            <person name="Murat F."/>
            <person name="Staton S.E."/>
            <person name="Cottret L."/>
            <person name="Lelandais-Briere C."/>
            <person name="Owens G.L."/>
            <person name="Carrere S."/>
            <person name="Mayjonade B."/>
            <person name="Legrand L."/>
            <person name="Gill N."/>
            <person name="Kane N.C."/>
            <person name="Bowers J.E."/>
            <person name="Hubner S."/>
            <person name="Bellec A."/>
            <person name="Berard A."/>
            <person name="Berges H."/>
            <person name="Blanchet N."/>
            <person name="Boniface M.C."/>
            <person name="Brunel D."/>
            <person name="Catrice O."/>
            <person name="Chaidir N."/>
            <person name="Claudel C."/>
            <person name="Donnadieu C."/>
            <person name="Faraut T."/>
            <person name="Fievet G."/>
            <person name="Helmstetter N."/>
            <person name="King M."/>
            <person name="Knapp S.J."/>
            <person name="Lai Z."/>
            <person name="Le Paslier M.C."/>
            <person name="Lippi Y."/>
            <person name="Lorenzon L."/>
            <person name="Mandel J.R."/>
            <person name="Marage G."/>
            <person name="Marchand G."/>
            <person name="Marquand E."/>
            <person name="Bret-Mestries E."/>
            <person name="Morien E."/>
            <person name="Nambeesan S."/>
            <person name="Nguyen T."/>
            <person name="Pegot-Espagnet P."/>
            <person name="Pouilly N."/>
            <person name="Raftis F."/>
            <person name="Sallet E."/>
            <person name="Schiex T."/>
            <person name="Thomas J."/>
            <person name="Vandecasteele C."/>
            <person name="Vares D."/>
            <person name="Vear F."/>
            <person name="Vautrin S."/>
            <person name="Crespi M."/>
            <person name="Mangin B."/>
            <person name="Burke J.M."/>
            <person name="Salse J."/>
            <person name="Munos S."/>
            <person name="Vincourt P."/>
            <person name="Rieseberg L.H."/>
            <person name="Langlade N.B."/>
        </authorList>
    </citation>
    <scope>NUCLEOTIDE SEQUENCE</scope>
    <source>
        <tissue evidence="2">Leaves</tissue>
    </source>
</reference>
<comment type="caution">
    <text evidence="2">The sequence shown here is derived from an EMBL/GenBank/DDBJ whole genome shotgun (WGS) entry which is preliminary data.</text>
</comment>
<feature type="coiled-coil region" evidence="1">
    <location>
        <begin position="5"/>
        <end position="32"/>
    </location>
</feature>